<dbReference type="Proteomes" id="UP000607397">
    <property type="component" value="Unassembled WGS sequence"/>
</dbReference>
<dbReference type="EMBL" id="WVIC01000044">
    <property type="protein sequence ID" value="NCJ08221.1"/>
    <property type="molecule type" value="Genomic_DNA"/>
</dbReference>
<dbReference type="InterPro" id="IPR036778">
    <property type="entry name" value="OHCU_decarboxylase_sf"/>
</dbReference>
<evidence type="ECO:0000313" key="3">
    <source>
        <dbReference type="EMBL" id="NCJ08221.1"/>
    </source>
</evidence>
<dbReference type="InterPro" id="IPR018020">
    <property type="entry name" value="OHCU_decarboxylase"/>
</dbReference>
<name>A0A8K2A1R7_9CYAN</name>
<dbReference type="GO" id="GO:0016810">
    <property type="term" value="F:hydrolase activity, acting on carbon-nitrogen (but not peptide) bonds"/>
    <property type="evidence" value="ECO:0007669"/>
    <property type="project" value="InterPro"/>
</dbReference>
<dbReference type="Gene3D" id="2.30.40.10">
    <property type="entry name" value="Urease, subunit C, domain 1"/>
    <property type="match status" value="1"/>
</dbReference>
<sequence>MGEVFEHTPTIAEAAWIQRLFHSLEHLHQVMGVVVQDMTAEAQLNLIWALMTDSVDYSFINGKKVVDQGRLTTVELAQLVERTHQLSQQILA</sequence>
<evidence type="ECO:0000313" key="4">
    <source>
        <dbReference type="Proteomes" id="UP000607397"/>
    </source>
</evidence>
<dbReference type="SUPFAM" id="SSF51338">
    <property type="entry name" value="Composite domain of metallo-dependent hydrolases"/>
    <property type="match status" value="1"/>
</dbReference>
<protein>
    <recommendedName>
        <fullName evidence="2">Oxo-4-hydroxy-4-carboxy-5-ureidoimidazoline decarboxylase domain-containing protein</fullName>
    </recommendedName>
</protein>
<dbReference type="AlphaFoldDB" id="A0A8K2A1R7"/>
<reference evidence="3" key="1">
    <citation type="submission" date="2019-12" db="EMBL/GenBank/DDBJ databases">
        <title>High-Quality draft genome sequences of three cyanobacteria isolated from the limestone walls of the Old Cathedral of Coimbra.</title>
        <authorList>
            <person name="Tiago I."/>
            <person name="Soares F."/>
            <person name="Portugal A."/>
        </authorList>
    </citation>
    <scope>NUCLEOTIDE SEQUENCE [LARGE SCALE GENOMIC DNA]</scope>
    <source>
        <strain evidence="3">C</strain>
    </source>
</reference>
<gene>
    <name evidence="3" type="ORF">GS597_17245</name>
</gene>
<proteinExistence type="predicted"/>
<dbReference type="InterPro" id="IPR011059">
    <property type="entry name" value="Metal-dep_hydrolase_composite"/>
</dbReference>
<dbReference type="GO" id="GO:0006144">
    <property type="term" value="P:purine nucleobase metabolic process"/>
    <property type="evidence" value="ECO:0007669"/>
    <property type="project" value="UniProtKB-KW"/>
</dbReference>
<accession>A0A8K2A1R7</accession>
<keyword evidence="1" id="KW-0659">Purine metabolism</keyword>
<dbReference type="Pfam" id="PF09349">
    <property type="entry name" value="OHCU_decarbox"/>
    <property type="match status" value="1"/>
</dbReference>
<dbReference type="SUPFAM" id="SSF158694">
    <property type="entry name" value="UraD-Like"/>
    <property type="match status" value="1"/>
</dbReference>
<comment type="caution">
    <text evidence="3">The sequence shown here is derived from an EMBL/GenBank/DDBJ whole genome shotgun (WGS) entry which is preliminary data.</text>
</comment>
<feature type="domain" description="Oxo-4-hydroxy-4-carboxy-5-ureidoimidazoline decarboxylase" evidence="2">
    <location>
        <begin position="2"/>
        <end position="47"/>
    </location>
</feature>
<evidence type="ECO:0000256" key="1">
    <source>
        <dbReference type="ARBA" id="ARBA00022631"/>
    </source>
</evidence>
<organism evidence="3 4">
    <name type="scientific">Petrachloros mirabilis ULC683</name>
    <dbReference type="NCBI Taxonomy" id="2781853"/>
    <lineage>
        <taxon>Bacteria</taxon>
        <taxon>Bacillati</taxon>
        <taxon>Cyanobacteriota</taxon>
        <taxon>Cyanophyceae</taxon>
        <taxon>Synechococcales</taxon>
        <taxon>Petrachlorosaceae</taxon>
        <taxon>Petrachloros</taxon>
        <taxon>Petrachloros mirabilis</taxon>
    </lineage>
</organism>
<evidence type="ECO:0000259" key="2">
    <source>
        <dbReference type="Pfam" id="PF09349"/>
    </source>
</evidence>
<keyword evidence="4" id="KW-1185">Reference proteome</keyword>